<dbReference type="CTD" id="20318650"/>
<keyword evidence="3" id="KW-1185">Reference proteome</keyword>
<dbReference type="Proteomes" id="UP000054324">
    <property type="component" value="Unassembled WGS sequence"/>
</dbReference>
<evidence type="ECO:0000256" key="1">
    <source>
        <dbReference type="SAM" id="MobiDB-lite"/>
    </source>
</evidence>
<name>A0A074ZN13_OPIVI</name>
<accession>A0A074ZN13</accession>
<feature type="region of interest" description="Disordered" evidence="1">
    <location>
        <begin position="132"/>
        <end position="155"/>
    </location>
</feature>
<dbReference type="EMBL" id="KL596692">
    <property type="protein sequence ID" value="KER28778.1"/>
    <property type="molecule type" value="Genomic_DNA"/>
</dbReference>
<reference evidence="2 3" key="1">
    <citation type="submission" date="2013-11" db="EMBL/GenBank/DDBJ databases">
        <title>Opisthorchis viverrini - life in the bile duct.</title>
        <authorList>
            <person name="Young N.D."/>
            <person name="Nagarajan N."/>
            <person name="Lin S.J."/>
            <person name="Korhonen P.K."/>
            <person name="Jex A.R."/>
            <person name="Hall R.S."/>
            <person name="Safavi-Hemami H."/>
            <person name="Kaewkong W."/>
            <person name="Bertrand D."/>
            <person name="Gao S."/>
            <person name="Seet Q."/>
            <person name="Wongkham S."/>
            <person name="Teh B.T."/>
            <person name="Wongkham C."/>
            <person name="Intapan P.M."/>
            <person name="Maleewong W."/>
            <person name="Yang X."/>
            <person name="Hu M."/>
            <person name="Wang Z."/>
            <person name="Hofmann A."/>
            <person name="Sternberg P.W."/>
            <person name="Tan P."/>
            <person name="Wang J."/>
            <person name="Gasser R.B."/>
        </authorList>
    </citation>
    <scope>NUCLEOTIDE SEQUENCE [LARGE SCALE GENOMIC DNA]</scope>
</reference>
<sequence>MRDSVSVTGTLSSVAQWIAEVREPSHHGALPPEGSTRAEILPGCPSLDRGNQETDVRFEPRPVSKFALQLLSHLIPRFCRDAFNMIPKEYKNAMGFRICALIRRHVWNPTRIPFYRSHSVAATAARKIGQEFGTLGGPASSRDLIGRKSGPNGQS</sequence>
<evidence type="ECO:0000313" key="2">
    <source>
        <dbReference type="EMBL" id="KER28778.1"/>
    </source>
</evidence>
<protein>
    <submittedName>
        <fullName evidence="2">Uncharacterized protein</fullName>
    </submittedName>
</protein>
<organism evidence="2 3">
    <name type="scientific">Opisthorchis viverrini</name>
    <name type="common">Southeast Asian liver fluke</name>
    <dbReference type="NCBI Taxonomy" id="6198"/>
    <lineage>
        <taxon>Eukaryota</taxon>
        <taxon>Metazoa</taxon>
        <taxon>Spiralia</taxon>
        <taxon>Lophotrochozoa</taxon>
        <taxon>Platyhelminthes</taxon>
        <taxon>Trematoda</taxon>
        <taxon>Digenea</taxon>
        <taxon>Opisthorchiida</taxon>
        <taxon>Opisthorchiata</taxon>
        <taxon>Opisthorchiidae</taxon>
        <taxon>Opisthorchis</taxon>
    </lineage>
</organism>
<dbReference type="GeneID" id="20318650"/>
<dbReference type="AlphaFoldDB" id="A0A074ZN13"/>
<evidence type="ECO:0000313" key="3">
    <source>
        <dbReference type="Proteomes" id="UP000054324"/>
    </source>
</evidence>
<proteinExistence type="predicted"/>
<dbReference type="KEGG" id="ovi:T265_04468"/>
<gene>
    <name evidence="2" type="ORF">T265_04468</name>
</gene>
<dbReference type="OrthoDB" id="6489092at2759"/>
<dbReference type="RefSeq" id="XP_009167481.1">
    <property type="nucleotide sequence ID" value="XM_009169217.1"/>
</dbReference>